<evidence type="ECO:0000313" key="6">
    <source>
        <dbReference type="Proteomes" id="UP000008710"/>
    </source>
</evidence>
<keyword evidence="2" id="KW-0238">DNA-binding</keyword>
<reference evidence="6" key="1">
    <citation type="journal article" date="2006" name="Proc. Natl. Acad. Sci. U.S.A.">
        <title>The complete genome of Rhodococcus sp. RHA1 provides insights into a catabolic powerhouse.</title>
        <authorList>
            <person name="McLeod M.P."/>
            <person name="Warren R.L."/>
            <person name="Hsiao W.W.L."/>
            <person name="Araki N."/>
            <person name="Myhre M."/>
            <person name="Fernandes C."/>
            <person name="Miyazawa D."/>
            <person name="Wong W."/>
            <person name="Lillquist A.L."/>
            <person name="Wang D."/>
            <person name="Dosanjh M."/>
            <person name="Hara H."/>
            <person name="Petrescu A."/>
            <person name="Morin R.D."/>
            <person name="Yang G."/>
            <person name="Stott J.M."/>
            <person name="Schein J.E."/>
            <person name="Shin H."/>
            <person name="Smailus D."/>
            <person name="Siddiqui A.S."/>
            <person name="Marra M.A."/>
            <person name="Jones S.J.M."/>
            <person name="Holt R."/>
            <person name="Brinkman F.S.L."/>
            <person name="Miyauchi K."/>
            <person name="Fukuda M."/>
            <person name="Davies J.E."/>
            <person name="Mohn W.W."/>
            <person name="Eltis L.D."/>
        </authorList>
    </citation>
    <scope>NUCLEOTIDE SEQUENCE [LARGE SCALE GENOMIC DNA]</scope>
    <source>
        <strain evidence="6">RHA1</strain>
    </source>
</reference>
<dbReference type="GO" id="GO:0003700">
    <property type="term" value="F:DNA-binding transcription factor activity"/>
    <property type="evidence" value="ECO:0007669"/>
    <property type="project" value="InterPro"/>
</dbReference>
<dbReference type="InterPro" id="IPR000524">
    <property type="entry name" value="Tscrpt_reg_HTH_GntR"/>
</dbReference>
<dbReference type="SMART" id="SM00345">
    <property type="entry name" value="HTH_GNTR"/>
    <property type="match status" value="1"/>
</dbReference>
<dbReference type="Pfam" id="PF07729">
    <property type="entry name" value="FCD"/>
    <property type="match status" value="1"/>
</dbReference>
<dbReference type="InterPro" id="IPR036390">
    <property type="entry name" value="WH_DNA-bd_sf"/>
</dbReference>
<keyword evidence="3" id="KW-0804">Transcription</keyword>
<dbReference type="PANTHER" id="PTHR43537">
    <property type="entry name" value="TRANSCRIPTIONAL REGULATOR, GNTR FAMILY"/>
    <property type="match status" value="1"/>
</dbReference>
<dbReference type="InterPro" id="IPR008920">
    <property type="entry name" value="TF_FadR/GntR_C"/>
</dbReference>
<dbReference type="InterPro" id="IPR011711">
    <property type="entry name" value="GntR_C"/>
</dbReference>
<dbReference type="EMBL" id="CP000431">
    <property type="protein sequence ID" value="ABG94714.1"/>
    <property type="molecule type" value="Genomic_DNA"/>
</dbReference>
<dbReference type="SMART" id="SM00895">
    <property type="entry name" value="FCD"/>
    <property type="match status" value="1"/>
</dbReference>
<keyword evidence="1" id="KW-0805">Transcription regulation</keyword>
<dbReference type="CDD" id="cd07377">
    <property type="entry name" value="WHTH_GntR"/>
    <property type="match status" value="1"/>
</dbReference>
<dbReference type="AlphaFoldDB" id="Q0SCM2"/>
<sequence>MQTLSYISLMSETTRSKQRLSDVVAQTLQDEILGLAVGERLPTEAELAERFEVSRTVVREATRLLVQRGLVTVSPGRGMAVAAVDGSVIAEQYGLLLRLSEGSFEQLMELRLVLELEMAALAAARRTDDHLAELTRLNERLEAADPSTSEFLDADLAFHEQIAQASGNPFFLLVMRPVNDYLSDSYSAGAGYPSEAGHTVQEHLEIAQAIAAGDPARARFAAENHLRRIVRHRATLTSSRQRE</sequence>
<dbReference type="eggNOG" id="COG2186">
    <property type="taxonomic scope" value="Bacteria"/>
</dbReference>
<dbReference type="Gene3D" id="1.10.10.10">
    <property type="entry name" value="Winged helix-like DNA-binding domain superfamily/Winged helix DNA-binding domain"/>
    <property type="match status" value="1"/>
</dbReference>
<dbReference type="GO" id="GO:0003677">
    <property type="term" value="F:DNA binding"/>
    <property type="evidence" value="ECO:0007669"/>
    <property type="project" value="UniProtKB-KW"/>
</dbReference>
<protein>
    <submittedName>
        <fullName evidence="5">Transcriptional regulator, GntR family protein</fullName>
    </submittedName>
</protein>
<name>Q0SCM2_RHOJR</name>
<dbReference type="PROSITE" id="PS50949">
    <property type="entry name" value="HTH_GNTR"/>
    <property type="match status" value="1"/>
</dbReference>
<proteinExistence type="predicted"/>
<evidence type="ECO:0000256" key="2">
    <source>
        <dbReference type="ARBA" id="ARBA00023125"/>
    </source>
</evidence>
<dbReference type="HOGENOM" id="CLU_017584_9_1_11"/>
<dbReference type="PANTHER" id="PTHR43537:SF44">
    <property type="entry name" value="GNTR FAMILY REGULATORY PROTEIN"/>
    <property type="match status" value="1"/>
</dbReference>
<dbReference type="SUPFAM" id="SSF46785">
    <property type="entry name" value="Winged helix' DNA-binding domain"/>
    <property type="match status" value="1"/>
</dbReference>
<accession>Q0SCM2</accession>
<dbReference type="Proteomes" id="UP000008710">
    <property type="component" value="Chromosome"/>
</dbReference>
<evidence type="ECO:0000256" key="1">
    <source>
        <dbReference type="ARBA" id="ARBA00023015"/>
    </source>
</evidence>
<gene>
    <name evidence="5" type="ordered locus">RHA1_ro02909</name>
</gene>
<evidence type="ECO:0000259" key="4">
    <source>
        <dbReference type="PROSITE" id="PS50949"/>
    </source>
</evidence>
<dbReference type="InterPro" id="IPR036388">
    <property type="entry name" value="WH-like_DNA-bd_sf"/>
</dbReference>
<dbReference type="Pfam" id="PF00392">
    <property type="entry name" value="GntR"/>
    <property type="match status" value="1"/>
</dbReference>
<dbReference type="Gene3D" id="1.20.120.530">
    <property type="entry name" value="GntR ligand-binding domain-like"/>
    <property type="match status" value="1"/>
</dbReference>
<evidence type="ECO:0000256" key="3">
    <source>
        <dbReference type="ARBA" id="ARBA00023163"/>
    </source>
</evidence>
<organism evidence="5 6">
    <name type="scientific">Rhodococcus jostii (strain RHA1)</name>
    <dbReference type="NCBI Taxonomy" id="101510"/>
    <lineage>
        <taxon>Bacteria</taxon>
        <taxon>Bacillati</taxon>
        <taxon>Actinomycetota</taxon>
        <taxon>Actinomycetes</taxon>
        <taxon>Mycobacteriales</taxon>
        <taxon>Nocardiaceae</taxon>
        <taxon>Rhodococcus</taxon>
    </lineage>
</organism>
<dbReference type="SUPFAM" id="SSF48008">
    <property type="entry name" value="GntR ligand-binding domain-like"/>
    <property type="match status" value="1"/>
</dbReference>
<feature type="domain" description="HTH gntR-type" evidence="4">
    <location>
        <begin position="14"/>
        <end position="84"/>
    </location>
</feature>
<evidence type="ECO:0000313" key="5">
    <source>
        <dbReference type="EMBL" id="ABG94714.1"/>
    </source>
</evidence>
<dbReference type="KEGG" id="rha:RHA1_ro02909"/>
<dbReference type="PRINTS" id="PR00035">
    <property type="entry name" value="HTHGNTR"/>
</dbReference>